<proteinExistence type="predicted"/>
<accession>A0A445JZL1</accession>
<keyword evidence="3" id="KW-1185">Reference proteome</keyword>
<feature type="region of interest" description="Disordered" evidence="1">
    <location>
        <begin position="216"/>
        <end position="249"/>
    </location>
</feature>
<dbReference type="Proteomes" id="UP000289340">
    <property type="component" value="Chromosome 7"/>
</dbReference>
<dbReference type="Gramene" id="XM_028385442.1">
    <property type="protein sequence ID" value="XP_028241243.1"/>
    <property type="gene ID" value="LOC114419696"/>
</dbReference>
<feature type="compositionally biased region" description="Basic residues" evidence="1">
    <location>
        <begin position="1"/>
        <end position="12"/>
    </location>
</feature>
<organism evidence="2 3">
    <name type="scientific">Glycine soja</name>
    <name type="common">Wild soybean</name>
    <dbReference type="NCBI Taxonomy" id="3848"/>
    <lineage>
        <taxon>Eukaryota</taxon>
        <taxon>Viridiplantae</taxon>
        <taxon>Streptophyta</taxon>
        <taxon>Embryophyta</taxon>
        <taxon>Tracheophyta</taxon>
        <taxon>Spermatophyta</taxon>
        <taxon>Magnoliopsida</taxon>
        <taxon>eudicotyledons</taxon>
        <taxon>Gunneridae</taxon>
        <taxon>Pentapetalae</taxon>
        <taxon>rosids</taxon>
        <taxon>fabids</taxon>
        <taxon>Fabales</taxon>
        <taxon>Fabaceae</taxon>
        <taxon>Papilionoideae</taxon>
        <taxon>50 kb inversion clade</taxon>
        <taxon>NPAAA clade</taxon>
        <taxon>indigoferoid/millettioid clade</taxon>
        <taxon>Phaseoleae</taxon>
        <taxon>Glycine</taxon>
        <taxon>Glycine subgen. Soja</taxon>
    </lineage>
</organism>
<name>A0A445JZL1_GLYSO</name>
<reference evidence="2 3" key="1">
    <citation type="submission" date="2018-09" db="EMBL/GenBank/DDBJ databases">
        <title>A high-quality reference genome of wild soybean provides a powerful tool to mine soybean genomes.</title>
        <authorList>
            <person name="Xie M."/>
            <person name="Chung C.Y.L."/>
            <person name="Li M.-W."/>
            <person name="Wong F.-L."/>
            <person name="Chan T.-F."/>
            <person name="Lam H.-M."/>
        </authorList>
    </citation>
    <scope>NUCLEOTIDE SEQUENCE [LARGE SCALE GENOMIC DNA]</scope>
    <source>
        <strain evidence="3">cv. W05</strain>
        <tissue evidence="2">Hypocotyl of etiolated seedlings</tissue>
    </source>
</reference>
<dbReference type="PANTHER" id="PTHR33676">
    <property type="entry name" value="COLD REGULATED PROTEIN 27"/>
    <property type="match status" value="1"/>
</dbReference>
<dbReference type="InterPro" id="IPR044678">
    <property type="entry name" value="COR27/28"/>
</dbReference>
<feature type="region of interest" description="Disordered" evidence="1">
    <location>
        <begin position="1"/>
        <end position="29"/>
    </location>
</feature>
<protein>
    <submittedName>
        <fullName evidence="2">Uncharacterized protein</fullName>
    </submittedName>
</protein>
<dbReference type="AlphaFoldDB" id="A0A445JZL1"/>
<dbReference type="EMBL" id="QZWG01000007">
    <property type="protein sequence ID" value="RZC03973.1"/>
    <property type="molecule type" value="Genomic_DNA"/>
</dbReference>
<evidence type="ECO:0000313" key="2">
    <source>
        <dbReference type="EMBL" id="RZC03973.1"/>
    </source>
</evidence>
<evidence type="ECO:0000313" key="3">
    <source>
        <dbReference type="Proteomes" id="UP000289340"/>
    </source>
</evidence>
<dbReference type="GO" id="GO:0009409">
    <property type="term" value="P:response to cold"/>
    <property type="evidence" value="ECO:0007669"/>
    <property type="project" value="InterPro"/>
</dbReference>
<feature type="compositionally biased region" description="Polar residues" evidence="1">
    <location>
        <begin position="228"/>
        <end position="238"/>
    </location>
</feature>
<sequence>MEQHDLRRRRRSPPLTFDPKPLPELARSASASASSAVTVDNASKGFSHPPLSTRWTDQQHSLYIRSLEASFVNELHRSMRLHHLSLKNSTDEAYKCRFLQNSHNMPKQSLALQDGCQKKINLERVAPMLESTADSHVLAGSQFKLTSVDGGCSLREHGLLCDEEIHARGSSIFTLEMACSSTEVTDQNFKDEDARSSCMPLVKRLKTATADSSSTDQVVPFGKVHTPDVSTSSNASSENKGHELLSEPPVSYHFPTSDLPYFLRGR</sequence>
<dbReference type="PANTHER" id="PTHR33676:SF17">
    <property type="entry name" value="COLD-REGULATED PROTEIN 28"/>
    <property type="match status" value="1"/>
</dbReference>
<comment type="caution">
    <text evidence="2">The sequence shown here is derived from an EMBL/GenBank/DDBJ whole genome shotgun (WGS) entry which is preliminary data.</text>
</comment>
<evidence type="ECO:0000256" key="1">
    <source>
        <dbReference type="SAM" id="MobiDB-lite"/>
    </source>
</evidence>
<dbReference type="GO" id="GO:0042752">
    <property type="term" value="P:regulation of circadian rhythm"/>
    <property type="evidence" value="ECO:0007669"/>
    <property type="project" value="InterPro"/>
</dbReference>
<gene>
    <name evidence="2" type="ORF">D0Y65_018562</name>
</gene>